<proteinExistence type="predicted"/>
<evidence type="ECO:0000313" key="4">
    <source>
        <dbReference type="EMBL" id="PIQ71567.1"/>
    </source>
</evidence>
<dbReference type="SUPFAM" id="SSF53187">
    <property type="entry name" value="Zn-dependent exopeptidases"/>
    <property type="match status" value="1"/>
</dbReference>
<evidence type="ECO:0000259" key="3">
    <source>
        <dbReference type="Pfam" id="PF07687"/>
    </source>
</evidence>
<dbReference type="GO" id="GO:0008777">
    <property type="term" value="F:acetylornithine deacetylase activity"/>
    <property type="evidence" value="ECO:0007669"/>
    <property type="project" value="TreeGrafter"/>
</dbReference>
<dbReference type="InterPro" id="IPR002933">
    <property type="entry name" value="Peptidase_M20"/>
</dbReference>
<reference evidence="4 5" key="1">
    <citation type="submission" date="2017-09" db="EMBL/GenBank/DDBJ databases">
        <title>Depth-based differentiation of microbial function through sediment-hosted aquifers and enrichment of novel symbionts in the deep terrestrial subsurface.</title>
        <authorList>
            <person name="Probst A.J."/>
            <person name="Ladd B."/>
            <person name="Jarett J.K."/>
            <person name="Geller-Mcgrath D.E."/>
            <person name="Sieber C.M."/>
            <person name="Emerson J.B."/>
            <person name="Anantharaman K."/>
            <person name="Thomas B.C."/>
            <person name="Malmstrom R."/>
            <person name="Stieglmeier M."/>
            <person name="Klingl A."/>
            <person name="Woyke T."/>
            <person name="Ryan C.M."/>
            <person name="Banfield J.F."/>
        </authorList>
    </citation>
    <scope>NUCLEOTIDE SEQUENCE [LARGE SCALE GENOMIC DNA]</scope>
    <source>
        <strain evidence="4">CG11_big_fil_rev_8_21_14_0_20_37_16</strain>
    </source>
</reference>
<sequence>MEKNILALLEKLVEFRSVSSDKEEGAKIINYVADYLNNENVFVKRYSNDGFASLLVYSKNHTINKPFRLLLNAHLDVVPASQELFKLKIKGNKAFGRGTYDMKGSAAAMIELFKNLSEKNELPDDVGLLLVTDEEIGGFSGAKLFSEKKDAETRFFLGGEPTNMKILTAHKGILKITVTQRGKSAHGSRPWEGSNANVTLAESISRFYKDNPIPKKEMWATTYSLNLMNGGTTFNVVSDYAEATFDIRRIYEDKSEKIISTIKKYFPQAEIKVVMNEPGLETNSIVPEVKKLAQILKKYNKGKNVFIRDTYATDGRFYSAKKIPAIHFGLRGGAMHQEGEWVDIKSLSPYYKALQEFLLHV</sequence>
<dbReference type="GO" id="GO:0046872">
    <property type="term" value="F:metal ion binding"/>
    <property type="evidence" value="ECO:0007669"/>
    <property type="project" value="UniProtKB-KW"/>
</dbReference>
<dbReference type="PANTHER" id="PTHR43808">
    <property type="entry name" value="ACETYLORNITHINE DEACETYLASE"/>
    <property type="match status" value="1"/>
</dbReference>
<organism evidence="4 5">
    <name type="scientific">Candidatus Roizmanbacteria bacterium CG11_big_fil_rev_8_21_14_0_20_37_16</name>
    <dbReference type="NCBI Taxonomy" id="1974857"/>
    <lineage>
        <taxon>Bacteria</taxon>
        <taxon>Candidatus Roizmaniibacteriota</taxon>
    </lineage>
</organism>
<keyword evidence="1" id="KW-0479">Metal-binding</keyword>
<feature type="domain" description="Peptidase M20 dimerisation" evidence="3">
    <location>
        <begin position="168"/>
        <end position="269"/>
    </location>
</feature>
<dbReference type="Pfam" id="PF01546">
    <property type="entry name" value="Peptidase_M20"/>
    <property type="match status" value="1"/>
</dbReference>
<dbReference type="Gene3D" id="3.30.70.360">
    <property type="match status" value="1"/>
</dbReference>
<keyword evidence="2" id="KW-0378">Hydrolase</keyword>
<dbReference type="AlphaFoldDB" id="A0A2H0KJY0"/>
<dbReference type="GO" id="GO:0006526">
    <property type="term" value="P:L-arginine biosynthetic process"/>
    <property type="evidence" value="ECO:0007669"/>
    <property type="project" value="TreeGrafter"/>
</dbReference>
<dbReference type="InterPro" id="IPR036264">
    <property type="entry name" value="Bact_exopeptidase_dim_dom"/>
</dbReference>
<dbReference type="InterPro" id="IPR011650">
    <property type="entry name" value="Peptidase_M20_dimer"/>
</dbReference>
<comment type="caution">
    <text evidence="4">The sequence shown here is derived from an EMBL/GenBank/DDBJ whole genome shotgun (WGS) entry which is preliminary data.</text>
</comment>
<name>A0A2H0KJY0_9BACT</name>
<dbReference type="PANTHER" id="PTHR43808:SF31">
    <property type="entry name" value="N-ACETYL-L-CITRULLINE DEACETYLASE"/>
    <property type="match status" value="1"/>
</dbReference>
<dbReference type="EMBL" id="PCVK01000076">
    <property type="protein sequence ID" value="PIQ71567.1"/>
    <property type="molecule type" value="Genomic_DNA"/>
</dbReference>
<evidence type="ECO:0000313" key="5">
    <source>
        <dbReference type="Proteomes" id="UP000229497"/>
    </source>
</evidence>
<dbReference type="Proteomes" id="UP000229497">
    <property type="component" value="Unassembled WGS sequence"/>
</dbReference>
<accession>A0A2H0KJY0</accession>
<dbReference type="InterPro" id="IPR050072">
    <property type="entry name" value="Peptidase_M20A"/>
</dbReference>
<dbReference type="Gene3D" id="3.40.630.10">
    <property type="entry name" value="Zn peptidases"/>
    <property type="match status" value="1"/>
</dbReference>
<dbReference type="Pfam" id="PF07687">
    <property type="entry name" value="M20_dimer"/>
    <property type="match status" value="1"/>
</dbReference>
<evidence type="ECO:0000256" key="1">
    <source>
        <dbReference type="ARBA" id="ARBA00022723"/>
    </source>
</evidence>
<protein>
    <recommendedName>
        <fullName evidence="3">Peptidase M20 dimerisation domain-containing protein</fullName>
    </recommendedName>
</protein>
<gene>
    <name evidence="4" type="ORF">COV87_02615</name>
</gene>
<evidence type="ECO:0000256" key="2">
    <source>
        <dbReference type="ARBA" id="ARBA00022801"/>
    </source>
</evidence>
<dbReference type="SUPFAM" id="SSF55031">
    <property type="entry name" value="Bacterial exopeptidase dimerisation domain"/>
    <property type="match status" value="1"/>
</dbReference>